<dbReference type="Gene3D" id="3.90.870.10">
    <property type="entry name" value="DHBP synthase"/>
    <property type="match status" value="1"/>
</dbReference>
<dbReference type="Pfam" id="PF01300">
    <property type="entry name" value="Sua5_yciO_yrdC"/>
    <property type="match status" value="1"/>
</dbReference>
<dbReference type="STRING" id="326474.AWB65_02754"/>
<dbReference type="PANTHER" id="PTHR42828">
    <property type="entry name" value="DHBP SYNTHASE RIBB-LIKE ALPHA/BETA DOMAIN-CONTAINING PROTEIN"/>
    <property type="match status" value="1"/>
</dbReference>
<dbReference type="GO" id="GO:0003725">
    <property type="term" value="F:double-stranded RNA binding"/>
    <property type="evidence" value="ECO:0007669"/>
    <property type="project" value="InterPro"/>
</dbReference>
<evidence type="ECO:0000259" key="2">
    <source>
        <dbReference type="PROSITE" id="PS51163"/>
    </source>
</evidence>
<evidence type="ECO:0000256" key="1">
    <source>
        <dbReference type="SAM" id="MobiDB-lite"/>
    </source>
</evidence>
<dbReference type="SUPFAM" id="SSF55821">
    <property type="entry name" value="YrdC/RibB"/>
    <property type="match status" value="1"/>
</dbReference>
<feature type="domain" description="YrdC-like" evidence="2">
    <location>
        <begin position="56"/>
        <end position="242"/>
    </location>
</feature>
<dbReference type="NCBIfam" id="TIGR00057">
    <property type="entry name" value="L-threonylcarbamoyladenylate synthase"/>
    <property type="match status" value="1"/>
</dbReference>
<evidence type="ECO:0000313" key="3">
    <source>
        <dbReference type="EMBL" id="SAL37520.1"/>
    </source>
</evidence>
<proteinExistence type="predicted"/>
<dbReference type="EMBL" id="FCNW02000011">
    <property type="protein sequence ID" value="SAL37520.1"/>
    <property type="molecule type" value="Genomic_DNA"/>
</dbReference>
<sequence length="253" mass="27822">MHFATRVLNRTAPSSLRERCTDSTQKSPAASRAKRNHKNHAAMSQFFRIHPDNPQPRLINQAVQIINDGGVIAMPTDSSYALACHLDDKDAVERIRRIRGLDEKQLLSLVVRDLSQLSNFAQVDNRQYRLIKSVTPGPYVFVLQATKEVPRRLSHPSRKTIGLRVPDHAITLALLEALGQPLLGSTLILPPDTEPLNDAEEIRERLEKQIDLVIDAGACAAEPSTVIDLTGAEPVLVRPGRGSLEPFGLTAGA</sequence>
<protein>
    <submittedName>
        <fullName evidence="3">Sua5/YciO/YrdC/YwlC family protein</fullName>
    </submittedName>
</protein>
<dbReference type="AlphaFoldDB" id="A0A158H1D5"/>
<accession>A0A158H1D5</accession>
<dbReference type="PROSITE" id="PS51163">
    <property type="entry name" value="YRDC"/>
    <property type="match status" value="1"/>
</dbReference>
<dbReference type="PANTHER" id="PTHR42828:SF3">
    <property type="entry name" value="THREONYLCARBAMOYL-AMP SYNTHASE"/>
    <property type="match status" value="1"/>
</dbReference>
<keyword evidence="4" id="KW-1185">Reference proteome</keyword>
<organism evidence="3 4">
    <name type="scientific">Caballeronia humi</name>
    <dbReference type="NCBI Taxonomy" id="326474"/>
    <lineage>
        <taxon>Bacteria</taxon>
        <taxon>Pseudomonadati</taxon>
        <taxon>Pseudomonadota</taxon>
        <taxon>Betaproteobacteria</taxon>
        <taxon>Burkholderiales</taxon>
        <taxon>Burkholderiaceae</taxon>
        <taxon>Caballeronia</taxon>
    </lineage>
</organism>
<gene>
    <name evidence="3" type="ORF">AWB65_02754</name>
</gene>
<comment type="caution">
    <text evidence="3">The sequence shown here is derived from an EMBL/GenBank/DDBJ whole genome shotgun (WGS) entry which is preliminary data.</text>
</comment>
<dbReference type="InterPro" id="IPR017945">
    <property type="entry name" value="DHBP_synth_RibB-like_a/b_dom"/>
</dbReference>
<dbReference type="Proteomes" id="UP000054977">
    <property type="component" value="Unassembled WGS sequence"/>
</dbReference>
<dbReference type="InterPro" id="IPR006070">
    <property type="entry name" value="Sua5-like_dom"/>
</dbReference>
<name>A0A158H1D5_9BURK</name>
<evidence type="ECO:0000313" key="4">
    <source>
        <dbReference type="Proteomes" id="UP000054977"/>
    </source>
</evidence>
<feature type="region of interest" description="Disordered" evidence="1">
    <location>
        <begin position="1"/>
        <end position="37"/>
    </location>
</feature>
<reference evidence="3" key="1">
    <citation type="submission" date="2016-01" db="EMBL/GenBank/DDBJ databases">
        <authorList>
            <person name="Peeters C."/>
        </authorList>
    </citation>
    <scope>NUCLEOTIDE SEQUENCE [LARGE SCALE GENOMIC DNA]</scope>
    <source>
        <strain evidence="3">LMG 22934</strain>
    </source>
</reference>
<dbReference type="InterPro" id="IPR052532">
    <property type="entry name" value="SUA5_domain"/>
</dbReference>